<dbReference type="KEGG" id="bwh:A9C19_12590"/>
<keyword evidence="1" id="KW-0732">Signal</keyword>
<feature type="chain" id="PRO_5012159576" evidence="1">
    <location>
        <begin position="26"/>
        <end position="142"/>
    </location>
</feature>
<reference evidence="2 3" key="1">
    <citation type="journal article" date="2016" name="Sci. Rep.">
        <title>Complete genome sequence and transcriptomic analysis of a novel marine strain Bacillus weihaiensis reveals the mechanism of brown algae degradation.</title>
        <authorList>
            <person name="Zhu Y."/>
            <person name="Chen P."/>
            <person name="Bao Y."/>
            <person name="Men Y."/>
            <person name="Zeng Y."/>
            <person name="Yang J."/>
            <person name="Sun J."/>
            <person name="Sun Y."/>
        </authorList>
    </citation>
    <scope>NUCLEOTIDE SEQUENCE [LARGE SCALE GENOMIC DNA]</scope>
    <source>
        <strain evidence="2 3">Alg07</strain>
    </source>
</reference>
<organism evidence="2 3">
    <name type="scientific">Bacillus weihaiensis</name>
    <dbReference type="NCBI Taxonomy" id="1547283"/>
    <lineage>
        <taxon>Bacteria</taxon>
        <taxon>Bacillati</taxon>
        <taxon>Bacillota</taxon>
        <taxon>Bacilli</taxon>
        <taxon>Bacillales</taxon>
        <taxon>Bacillaceae</taxon>
        <taxon>Bacillus</taxon>
    </lineage>
</organism>
<dbReference type="OrthoDB" id="2083243at2"/>
<proteinExistence type="predicted"/>
<sequence length="142" mass="15968">MRIAKLILLVLFCSVNLLFSVSASASPMIKVVTIESNEIVAEAPSSSFFDQEVRKAIGTIDGITVEANPLPNKGYILKIPLKAPVKIKNKWYEDIVQEVLIIYNSSDTKRHRIVLYTDENTPMFFNTTYDVITLLQKMGISE</sequence>
<accession>A0A1L3MT48</accession>
<dbReference type="Proteomes" id="UP000181936">
    <property type="component" value="Chromosome"/>
</dbReference>
<evidence type="ECO:0000313" key="3">
    <source>
        <dbReference type="Proteomes" id="UP000181936"/>
    </source>
</evidence>
<feature type="signal peptide" evidence="1">
    <location>
        <begin position="1"/>
        <end position="25"/>
    </location>
</feature>
<protein>
    <submittedName>
        <fullName evidence="2">Uncharacterized protein</fullName>
    </submittedName>
</protein>
<evidence type="ECO:0000313" key="2">
    <source>
        <dbReference type="EMBL" id="APH05521.1"/>
    </source>
</evidence>
<dbReference type="RefSeq" id="WP_072580311.1">
    <property type="nucleotide sequence ID" value="NZ_CP016020.1"/>
</dbReference>
<name>A0A1L3MT48_9BACI</name>
<dbReference type="AlphaFoldDB" id="A0A1L3MT48"/>
<dbReference type="EMBL" id="CP016020">
    <property type="protein sequence ID" value="APH05521.1"/>
    <property type="molecule type" value="Genomic_DNA"/>
</dbReference>
<gene>
    <name evidence="2" type="ORF">A9C19_12590</name>
</gene>
<evidence type="ECO:0000256" key="1">
    <source>
        <dbReference type="SAM" id="SignalP"/>
    </source>
</evidence>
<keyword evidence="3" id="KW-1185">Reference proteome</keyword>